<evidence type="ECO:0000313" key="3">
    <source>
        <dbReference type="Proteomes" id="UP000319817"/>
    </source>
</evidence>
<accession>A0A517NNZ1</accession>
<protein>
    <recommendedName>
        <fullName evidence="1">3-keto-alpha-glucoside-1,2-lyase/3-keto-2-hydroxy-glucal hydratase domain-containing protein</fullName>
    </recommendedName>
</protein>
<dbReference type="AlphaFoldDB" id="A0A517NNZ1"/>
<keyword evidence="3" id="KW-1185">Reference proteome</keyword>
<dbReference type="InterPro" id="IPR010496">
    <property type="entry name" value="AL/BT2_dom"/>
</dbReference>
<dbReference type="Proteomes" id="UP000319817">
    <property type="component" value="Chromosome"/>
</dbReference>
<dbReference type="Gene3D" id="2.60.120.560">
    <property type="entry name" value="Exo-inulinase, domain 1"/>
    <property type="match status" value="2"/>
</dbReference>
<name>A0A517NNZ1_9BACT</name>
<dbReference type="OrthoDB" id="211384at2"/>
<dbReference type="EMBL" id="CP036526">
    <property type="protein sequence ID" value="QDT08823.1"/>
    <property type="molecule type" value="Genomic_DNA"/>
</dbReference>
<dbReference type="RefSeq" id="WP_145416303.1">
    <property type="nucleotide sequence ID" value="NZ_CP036526.1"/>
</dbReference>
<gene>
    <name evidence="2" type="ORF">K239x_07650</name>
</gene>
<evidence type="ECO:0000313" key="2">
    <source>
        <dbReference type="EMBL" id="QDT08823.1"/>
    </source>
</evidence>
<organism evidence="2 3">
    <name type="scientific">Stieleria marina</name>
    <dbReference type="NCBI Taxonomy" id="1930275"/>
    <lineage>
        <taxon>Bacteria</taxon>
        <taxon>Pseudomonadati</taxon>
        <taxon>Planctomycetota</taxon>
        <taxon>Planctomycetia</taxon>
        <taxon>Pirellulales</taxon>
        <taxon>Pirellulaceae</taxon>
        <taxon>Stieleria</taxon>
    </lineage>
</organism>
<dbReference type="GO" id="GO:0016787">
    <property type="term" value="F:hydrolase activity"/>
    <property type="evidence" value="ECO:0007669"/>
    <property type="project" value="InterPro"/>
</dbReference>
<evidence type="ECO:0000259" key="1">
    <source>
        <dbReference type="Pfam" id="PF06439"/>
    </source>
</evidence>
<reference evidence="2 3" key="1">
    <citation type="submission" date="2019-02" db="EMBL/GenBank/DDBJ databases">
        <title>Deep-cultivation of Planctomycetes and their phenomic and genomic characterization uncovers novel biology.</title>
        <authorList>
            <person name="Wiegand S."/>
            <person name="Jogler M."/>
            <person name="Boedeker C."/>
            <person name="Pinto D."/>
            <person name="Vollmers J."/>
            <person name="Rivas-Marin E."/>
            <person name="Kohn T."/>
            <person name="Peeters S.H."/>
            <person name="Heuer A."/>
            <person name="Rast P."/>
            <person name="Oberbeckmann S."/>
            <person name="Bunk B."/>
            <person name="Jeske O."/>
            <person name="Meyerdierks A."/>
            <person name="Storesund J.E."/>
            <person name="Kallscheuer N."/>
            <person name="Luecker S."/>
            <person name="Lage O.M."/>
            <person name="Pohl T."/>
            <person name="Merkel B.J."/>
            <person name="Hornburger P."/>
            <person name="Mueller R.-W."/>
            <person name="Bruemmer F."/>
            <person name="Labrenz M."/>
            <person name="Spormann A.M."/>
            <person name="Op den Camp H."/>
            <person name="Overmann J."/>
            <person name="Amann R."/>
            <person name="Jetten M.S.M."/>
            <person name="Mascher T."/>
            <person name="Medema M.H."/>
            <person name="Devos D.P."/>
            <person name="Kaster A.-K."/>
            <person name="Ovreas L."/>
            <person name="Rohde M."/>
            <person name="Galperin M.Y."/>
            <person name="Jogler C."/>
        </authorList>
    </citation>
    <scope>NUCLEOTIDE SEQUENCE [LARGE SCALE GENOMIC DNA]</scope>
    <source>
        <strain evidence="2 3">K23_9</strain>
    </source>
</reference>
<feature type="domain" description="3-keto-alpha-glucoside-1,2-lyase/3-keto-2-hydroxy-glucal hydratase" evidence="1">
    <location>
        <begin position="73"/>
        <end position="238"/>
    </location>
</feature>
<proteinExistence type="predicted"/>
<feature type="domain" description="3-keto-alpha-glucoside-1,2-lyase/3-keto-2-hydroxy-glucal hydratase" evidence="1">
    <location>
        <begin position="243"/>
        <end position="423"/>
    </location>
</feature>
<sequence length="431" mass="47978">MPFNNRFSVCPTLFVLVAIGLLFPGCKKDSSNNPAAKDTDAPITESLVPTTAYEASGEQLLGARLDPELASEGWVRLFDGHTLFGWEITGNANWRIEDETLTVDKGERSLLCSSTDWKDYELTLEFNADEKTNSGVFCRTIIDPTDVELECYEVNIAPDDNPYPTGGIVKRQEVSKDAPEQSFGTWRRMTIRIEGPDVKVTVDDKVVCQYKDPGQTPGNRIALQHNSGRVAFRDIRIKRLGLESLLDKDLSQWKKYPKMPGEFTATKDGHLQVKGGRTQLESKESYDDFVLLADYKMADEKMNSGIFFRCIPGDEMMGYECQVSNQRKDGNPLIPADCGTGGIFKRQDARFVGGDPGEWSTVLLSVQGSHIAAWVNGVQVTDWVDDRKADKNPRRGQRLEAGTLMIQGHDPGTDAVFRQFKITSGLDKTDG</sequence>
<dbReference type="Pfam" id="PF06439">
    <property type="entry name" value="3keto-disac_hyd"/>
    <property type="match status" value="2"/>
</dbReference>